<name>A0ACD5YDE7_AVESA</name>
<protein>
    <submittedName>
        <fullName evidence="1">Uncharacterized protein</fullName>
    </submittedName>
</protein>
<sequence>MEDASVKNYLVEAASEGNSPVKLASYNIERVTSIFSSFVGEKARLVRWIGFGGLLRIGARKSLNDDFSLWLLSILDTDKMALRTGRAMVLSISDLDISIVMGIPHVGIEVDVESKVQPDVLESVRLKLSLDSPQDRITIPYLEKILTRDYGLVMSYKEEEAFKIATVLYAMTTLLGVQGLIPSIRCFLLNYLVDTSNIHKVNWARYVLSVIKESALSVQQGLASGCTTFVISGCTLALQTFYIDNMDFGSHHLIHDNVPRVSAYAEDELDKLIAADLDLTNTGIFKTYGITRARHDVDVMYNRQKSKGVEIHVKFNEKMHQVMMNYVKEPADYYNKCIKESENFKHYNVEPSKKVVTKDYYWAIEGRNTELLDNVKMPLVQPQQEGTSSRRSAEPIFAQCNTRKRFKTCAVKCRKKSRVGYSAKTIIPAKLSGEHSFKLIDMDAFKSLSGIVKESEIKPSIHPWNSTTLFGRLKTRCNRLGSGSHNAECIKAEDALSPLAMVPPEEHNKDEYAREAATNPGHSESFDTCFHTAAPGCQFKGTHDTPNHLAMVVYDPVAAAERCPAILRSVDPSMAPKKVFEEPDYTASPFDLGYHQILPNWKKSRGLYKLVQTGTTLEADRVWFRHRSPWLIEISGRDLIAQFKRGAPFSEELTDGLSRGLTELDDAMFGPSRKRFRHYLPASFTSTVLSGRDYLQSKHIRDAFVGDHLKYDVEHCRHIIAPVPTSTGYSCYIWDISARDLLVLDPMMMNVDEVRATQRHKENMDALCNALVKCTQTFFDGWSLEDGDGLQGVETSNYSGRCRWNNSGLYTMHYARWYRGMDLDKSISDVELGDVRADMFYQLLNMASNVGDLPSIIWRLK</sequence>
<reference evidence="1" key="1">
    <citation type="submission" date="2021-05" db="EMBL/GenBank/DDBJ databases">
        <authorList>
            <person name="Scholz U."/>
            <person name="Mascher M."/>
            <person name="Fiebig A."/>
        </authorList>
    </citation>
    <scope>NUCLEOTIDE SEQUENCE [LARGE SCALE GENOMIC DNA]</scope>
</reference>
<proteinExistence type="predicted"/>
<evidence type="ECO:0000313" key="2">
    <source>
        <dbReference type="Proteomes" id="UP001732700"/>
    </source>
</evidence>
<keyword evidence="2" id="KW-1185">Reference proteome</keyword>
<organism evidence="1 2">
    <name type="scientific">Avena sativa</name>
    <name type="common">Oat</name>
    <dbReference type="NCBI Taxonomy" id="4498"/>
    <lineage>
        <taxon>Eukaryota</taxon>
        <taxon>Viridiplantae</taxon>
        <taxon>Streptophyta</taxon>
        <taxon>Embryophyta</taxon>
        <taxon>Tracheophyta</taxon>
        <taxon>Spermatophyta</taxon>
        <taxon>Magnoliopsida</taxon>
        <taxon>Liliopsida</taxon>
        <taxon>Poales</taxon>
        <taxon>Poaceae</taxon>
        <taxon>BOP clade</taxon>
        <taxon>Pooideae</taxon>
        <taxon>Poodae</taxon>
        <taxon>Poeae</taxon>
        <taxon>Poeae Chloroplast Group 1 (Aveneae type)</taxon>
        <taxon>Aveninae</taxon>
        <taxon>Avena</taxon>
    </lineage>
</organism>
<dbReference type="Proteomes" id="UP001732700">
    <property type="component" value="Chromosome 5D"/>
</dbReference>
<reference evidence="1" key="2">
    <citation type="submission" date="2025-09" db="UniProtKB">
        <authorList>
            <consortium name="EnsemblPlants"/>
        </authorList>
    </citation>
    <scope>IDENTIFICATION</scope>
</reference>
<evidence type="ECO:0000313" key="1">
    <source>
        <dbReference type="EnsemblPlants" id="AVESA.00010b.r2.5DG0953400.1.CDS"/>
    </source>
</evidence>
<accession>A0ACD5YDE7</accession>
<dbReference type="EnsemblPlants" id="AVESA.00010b.r2.5DG0953400.1">
    <property type="protein sequence ID" value="AVESA.00010b.r2.5DG0953400.1.CDS"/>
    <property type="gene ID" value="AVESA.00010b.r2.5DG0953400"/>
</dbReference>